<dbReference type="AlphaFoldDB" id="A0A1Q9GZD0"/>
<dbReference type="RefSeq" id="WP_075762307.1">
    <property type="nucleotide sequence ID" value="NZ_MJIL01000046.1"/>
</dbReference>
<name>A0A1Q9GZD0_9GAMM</name>
<dbReference type="Proteomes" id="UP000186905">
    <property type="component" value="Unassembled WGS sequence"/>
</dbReference>
<accession>A0A1Q9GZD0</accession>
<sequence>MTDKSQFTGDNVHHTPIIGDPANEDIVRAIGDEGYRKELCEQYGPEKIDRLINHMIRTMD</sequence>
<dbReference type="OrthoDB" id="9770211at2"/>
<comment type="caution">
    <text evidence="2">The sequence shown here is derived from an EMBL/GenBank/DDBJ whole genome shotgun (WGS) entry which is preliminary data.</text>
</comment>
<evidence type="ECO:0000313" key="3">
    <source>
        <dbReference type="Proteomes" id="UP000186905"/>
    </source>
</evidence>
<keyword evidence="3" id="KW-1185">Reference proteome</keyword>
<dbReference type="EMBL" id="MJIL01000046">
    <property type="protein sequence ID" value="OLQ80583.1"/>
    <property type="molecule type" value="Genomic_DNA"/>
</dbReference>
<gene>
    <name evidence="2" type="ORF">BIT28_16075</name>
</gene>
<protein>
    <submittedName>
        <fullName evidence="2">Uncharacterized protein</fullName>
    </submittedName>
</protein>
<feature type="region of interest" description="Disordered" evidence="1">
    <location>
        <begin position="1"/>
        <end position="21"/>
    </location>
</feature>
<evidence type="ECO:0000313" key="2">
    <source>
        <dbReference type="EMBL" id="OLQ80583.1"/>
    </source>
</evidence>
<evidence type="ECO:0000256" key="1">
    <source>
        <dbReference type="SAM" id="MobiDB-lite"/>
    </source>
</evidence>
<proteinExistence type="predicted"/>
<organism evidence="2 3">
    <name type="scientific">Photobacterium proteolyticum</name>
    <dbReference type="NCBI Taxonomy" id="1903952"/>
    <lineage>
        <taxon>Bacteria</taxon>
        <taxon>Pseudomonadati</taxon>
        <taxon>Pseudomonadota</taxon>
        <taxon>Gammaproteobacteria</taxon>
        <taxon>Vibrionales</taxon>
        <taxon>Vibrionaceae</taxon>
        <taxon>Photobacterium</taxon>
    </lineage>
</organism>
<reference evidence="2 3" key="1">
    <citation type="submission" date="2016-09" db="EMBL/GenBank/DDBJ databases">
        <title>Photobacterium proteolyticum sp. nov. a protease producing bacterium isolated from ocean sediments of Laizhou Bay.</title>
        <authorList>
            <person name="Li Y."/>
        </authorList>
    </citation>
    <scope>NUCLEOTIDE SEQUENCE [LARGE SCALE GENOMIC DNA]</scope>
    <source>
        <strain evidence="2 3">13-12</strain>
    </source>
</reference>